<dbReference type="Proteomes" id="UP000566819">
    <property type="component" value="Unassembled WGS sequence"/>
</dbReference>
<dbReference type="EMBL" id="JAAMPI010000666">
    <property type="protein sequence ID" value="KAF4629517.1"/>
    <property type="molecule type" value="Genomic_DNA"/>
</dbReference>
<proteinExistence type="predicted"/>
<feature type="region of interest" description="Disordered" evidence="1">
    <location>
        <begin position="638"/>
        <end position="673"/>
    </location>
</feature>
<comment type="caution">
    <text evidence="2">The sequence shown here is derived from an EMBL/GenBank/DDBJ whole genome shotgun (WGS) entry which is preliminary data.</text>
</comment>
<protein>
    <submittedName>
        <fullName evidence="2">Uncharacterized protein</fullName>
    </submittedName>
</protein>
<organism evidence="2 3">
    <name type="scientific">Cudoniella acicularis</name>
    <dbReference type="NCBI Taxonomy" id="354080"/>
    <lineage>
        <taxon>Eukaryota</taxon>
        <taxon>Fungi</taxon>
        <taxon>Dikarya</taxon>
        <taxon>Ascomycota</taxon>
        <taxon>Pezizomycotina</taxon>
        <taxon>Leotiomycetes</taxon>
        <taxon>Helotiales</taxon>
        <taxon>Tricladiaceae</taxon>
        <taxon>Cudoniella</taxon>
    </lineage>
</organism>
<accession>A0A8H4W0X0</accession>
<evidence type="ECO:0000256" key="1">
    <source>
        <dbReference type="SAM" id="MobiDB-lite"/>
    </source>
</evidence>
<gene>
    <name evidence="2" type="ORF">G7Y89_g8628</name>
</gene>
<dbReference type="AlphaFoldDB" id="A0A8H4W0X0"/>
<reference evidence="2 3" key="1">
    <citation type="submission" date="2020-03" db="EMBL/GenBank/DDBJ databases">
        <title>Draft Genome Sequence of Cudoniella acicularis.</title>
        <authorList>
            <person name="Buettner E."/>
            <person name="Kellner H."/>
        </authorList>
    </citation>
    <scope>NUCLEOTIDE SEQUENCE [LARGE SCALE GENOMIC DNA]</scope>
    <source>
        <strain evidence="2 3">DSM 108380</strain>
    </source>
</reference>
<feature type="compositionally biased region" description="Basic and acidic residues" evidence="1">
    <location>
        <begin position="1"/>
        <end position="11"/>
    </location>
</feature>
<evidence type="ECO:0000313" key="2">
    <source>
        <dbReference type="EMBL" id="KAF4629517.1"/>
    </source>
</evidence>
<evidence type="ECO:0000313" key="3">
    <source>
        <dbReference type="Proteomes" id="UP000566819"/>
    </source>
</evidence>
<name>A0A8H4W0X0_9HELO</name>
<keyword evidence="3" id="KW-1185">Reference proteome</keyword>
<feature type="region of interest" description="Disordered" evidence="1">
    <location>
        <begin position="1"/>
        <end position="39"/>
    </location>
</feature>
<sequence length="806" mass="91069">MPKHNHSEDKILNSPLTLPELEPTRSRPRSNGLPSPDSYIAATHDTEYLQLRENIRLLRKAPAGADAKKVDQAWEVYKKYREECLQLCKSVLHKAQSNGRSASIESHIDPLDTRSSFSGSLTESSLPFHVNEQWLASIQEYKSIQEQMIENLRACLLATYRKNEPEASDRQVTLFLDDFVLRKNLILKWRDASVHAMKSEKLLFWDHFRIRSKNFETLKLDLQAVGNLFDVADSGEAPDMAIRECVISKNGDTILEFANKGLAIHPVLRFRVSSHLLAESSPLFAQMLLPKPIGSVPVDMVGQLPPPPSRITCRDGMEVKVYRMPQMELNNNDALTILLHAAHMHNAKVPRQIDFPVFVSVAEVCLRYRCTSPLELQVEYQWLPQWQHMIGDDSPDGMLLISFAFGLRRIFTRMSKTAILNSLDDTEIQSKHIWPQAVRDKIQAIRAAKIAQIHECCTNAIEEMANARIQRTASASQHHEQGRLPPFTSIAEASLKDLVDCLRLMPSAPQVHNGVCDYAPAFRSAINDIYNSISGLTLRDITGREGWALSKHAGPTENRYDDNPRDLTELEAPHQTRKAAAMSNEDINFRILSYVDDLKDLTAAAMIDKTFYRAYKRHEASLLKNVFRAERRRTLSQVGPDISSFRETTKPSIAGPSRPNGANPPAKDNSKYLRVERPKITAPPRIDTSGGNDDLYDVSPPFTPLSHGDMPMSAEEAHRILWPDDDSFEETNQSPRERHPPRGSEKFLIGEVSNFSFGQKTIPRKGDVKHIEDKARMTEDDKNKHLRDEKDMALGLGAYKQSASPS</sequence>
<dbReference type="OrthoDB" id="5376710at2759"/>